<dbReference type="AlphaFoldDB" id="A0A2P2DJ25"/>
<feature type="non-terminal residue" evidence="1">
    <location>
        <position position="25"/>
    </location>
</feature>
<gene>
    <name evidence="1" type="ORF">LPTSP2_39600</name>
</gene>
<dbReference type="EMBL" id="BFAZ01000027">
    <property type="protein sequence ID" value="GBF44656.1"/>
    <property type="molecule type" value="Genomic_DNA"/>
</dbReference>
<proteinExistence type="predicted"/>
<evidence type="ECO:0000313" key="2">
    <source>
        <dbReference type="Proteomes" id="UP000245206"/>
    </source>
</evidence>
<sequence>MKNTISILIVIFIFLHLNCYKKQVI</sequence>
<comment type="caution">
    <text evidence="1">The sequence shown here is derived from an EMBL/GenBank/DDBJ whole genome shotgun (WGS) entry which is preliminary data.</text>
</comment>
<name>A0A2P2DJ25_9LEPT</name>
<accession>A0A2P2DJ25</accession>
<dbReference type="Proteomes" id="UP000245206">
    <property type="component" value="Unassembled WGS sequence"/>
</dbReference>
<protein>
    <submittedName>
        <fullName evidence="1">Uncharacterized protein</fullName>
    </submittedName>
</protein>
<organism evidence="1 2">
    <name type="scientific">Leptospira ellinghausenii</name>
    <dbReference type="NCBI Taxonomy" id="1917822"/>
    <lineage>
        <taxon>Bacteria</taxon>
        <taxon>Pseudomonadati</taxon>
        <taxon>Spirochaetota</taxon>
        <taxon>Spirochaetia</taxon>
        <taxon>Leptospirales</taxon>
        <taxon>Leptospiraceae</taxon>
        <taxon>Leptospira</taxon>
    </lineage>
</organism>
<evidence type="ECO:0000313" key="1">
    <source>
        <dbReference type="EMBL" id="GBF44656.1"/>
    </source>
</evidence>
<reference evidence="2" key="1">
    <citation type="journal article" date="2019" name="Microbiol. Immunol.">
        <title>Molecular and phenotypic characterization of Leptospira johnsonii sp. nov., Leptospira ellinghausenii sp. nov. and Leptospira ryugenii sp. nov. isolated from soil and water in Japan.</title>
        <authorList>
            <person name="Masuzawa T."/>
            <person name="Saito M."/>
            <person name="Nakao R."/>
            <person name="Nikaido Y."/>
            <person name="Matsumoto M."/>
            <person name="Ogawa M."/>
            <person name="Yokoyama M."/>
            <person name="Hidaka Y."/>
            <person name="Tomita J."/>
            <person name="Sakakibara K."/>
            <person name="Suzuki K."/>
            <person name="Yasuda S."/>
            <person name="Sato H."/>
            <person name="Yamaguchi M."/>
            <person name="Yoshida S.I."/>
            <person name="Koizumi N."/>
            <person name="Kawamura Y."/>
        </authorList>
    </citation>
    <scope>NUCLEOTIDE SEQUENCE [LARGE SCALE GENOMIC DNA]</scope>
    <source>
        <strain evidence="2">E18</strain>
    </source>
</reference>
<keyword evidence="2" id="KW-1185">Reference proteome</keyword>